<evidence type="ECO:0000256" key="11">
    <source>
        <dbReference type="ARBA" id="ARBA00022691"/>
    </source>
</evidence>
<gene>
    <name evidence="18" type="ORF">PECAL_3P09330</name>
</gene>
<dbReference type="GO" id="GO:0015031">
    <property type="term" value="P:protein transport"/>
    <property type="evidence" value="ECO:0007669"/>
    <property type="project" value="UniProtKB-KW"/>
</dbReference>
<dbReference type="InterPro" id="IPR001372">
    <property type="entry name" value="Dynein_light_chain_typ-1/2"/>
</dbReference>
<evidence type="ECO:0000256" key="5">
    <source>
        <dbReference type="ARBA" id="ARBA00012834"/>
    </source>
</evidence>
<evidence type="ECO:0000256" key="15">
    <source>
        <dbReference type="ARBA" id="ARBA00023212"/>
    </source>
</evidence>
<evidence type="ECO:0000256" key="10">
    <source>
        <dbReference type="ARBA" id="ARBA00022679"/>
    </source>
</evidence>
<comment type="similarity">
    <text evidence="4">Belongs to the methyltransferase superfamily. LCMT family.</text>
</comment>
<evidence type="ECO:0000256" key="12">
    <source>
        <dbReference type="ARBA" id="ARBA00022701"/>
    </source>
</evidence>
<keyword evidence="11" id="KW-0949">S-adenosyl-L-methionine</keyword>
<dbReference type="AlphaFoldDB" id="A0A8J2SHI5"/>
<keyword evidence="12" id="KW-0493">Microtubule</keyword>
<evidence type="ECO:0000313" key="18">
    <source>
        <dbReference type="EMBL" id="CAH0371016.1"/>
    </source>
</evidence>
<dbReference type="Gene3D" id="3.40.50.150">
    <property type="entry name" value="Vaccinia Virus protein VP39"/>
    <property type="match status" value="1"/>
</dbReference>
<dbReference type="PANTHER" id="PTHR13600:SF21">
    <property type="entry name" value="LEUCINE CARBOXYL METHYLTRANSFERASE 1"/>
    <property type="match status" value="1"/>
</dbReference>
<keyword evidence="9" id="KW-0489">Methyltransferase</keyword>
<dbReference type="GO" id="GO:0005634">
    <property type="term" value="C:nucleus"/>
    <property type="evidence" value="ECO:0007669"/>
    <property type="project" value="UniProtKB-SubCell"/>
</dbReference>
<dbReference type="SUPFAM" id="SSF53335">
    <property type="entry name" value="S-adenosyl-L-methionine-dependent methyltransferases"/>
    <property type="match status" value="1"/>
</dbReference>
<dbReference type="EMBL" id="CAKKNE010000003">
    <property type="protein sequence ID" value="CAH0371016.1"/>
    <property type="molecule type" value="Genomic_DNA"/>
</dbReference>
<accession>A0A8J2SHI5</accession>
<evidence type="ECO:0000256" key="14">
    <source>
        <dbReference type="ARBA" id="ARBA00022927"/>
    </source>
</evidence>
<dbReference type="InterPro" id="IPR016651">
    <property type="entry name" value="LCMT1"/>
</dbReference>
<dbReference type="EC" id="2.1.1.233" evidence="5"/>
<keyword evidence="13" id="KW-0509">mRNA transport</keyword>
<dbReference type="SUPFAM" id="SSF54648">
    <property type="entry name" value="DLC"/>
    <property type="match status" value="1"/>
</dbReference>
<dbReference type="PANTHER" id="PTHR13600">
    <property type="entry name" value="LEUCINE CARBOXYL METHYLTRANSFERASE"/>
    <property type="match status" value="1"/>
</dbReference>
<evidence type="ECO:0000313" key="19">
    <source>
        <dbReference type="Proteomes" id="UP000789595"/>
    </source>
</evidence>
<keyword evidence="10" id="KW-0808">Transferase</keyword>
<dbReference type="GO" id="GO:0030286">
    <property type="term" value="C:dynein complex"/>
    <property type="evidence" value="ECO:0007669"/>
    <property type="project" value="InterPro"/>
</dbReference>
<comment type="catalytic activity">
    <reaction evidence="1">
        <text>[phosphatase 2A protein]-C-terminal L-leucine + S-adenosyl-L-methionine = [phosphatase 2A protein]-C-terminal L-leucine methyl ester + S-adenosyl-L-homocysteine</text>
        <dbReference type="Rhea" id="RHEA:48544"/>
        <dbReference type="Rhea" id="RHEA-COMP:12134"/>
        <dbReference type="Rhea" id="RHEA-COMP:12135"/>
        <dbReference type="ChEBI" id="CHEBI:57856"/>
        <dbReference type="ChEBI" id="CHEBI:59789"/>
        <dbReference type="ChEBI" id="CHEBI:90516"/>
        <dbReference type="ChEBI" id="CHEBI:90517"/>
        <dbReference type="EC" id="2.1.1.233"/>
    </reaction>
</comment>
<evidence type="ECO:0000256" key="7">
    <source>
        <dbReference type="ARBA" id="ARBA00022448"/>
    </source>
</evidence>
<evidence type="ECO:0000256" key="6">
    <source>
        <dbReference type="ARBA" id="ARBA00015062"/>
    </source>
</evidence>
<comment type="subcellular location">
    <subcellularLocation>
        <location evidence="3">Cytoplasm</location>
        <location evidence="3">Cytoskeleton</location>
    </subcellularLocation>
    <subcellularLocation>
        <location evidence="2">Nucleus</location>
    </subcellularLocation>
</comment>
<keyword evidence="16" id="KW-0539">Nucleus</keyword>
<evidence type="ECO:0000256" key="16">
    <source>
        <dbReference type="ARBA" id="ARBA00023242"/>
    </source>
</evidence>
<keyword evidence="7" id="KW-0813">Transport</keyword>
<dbReference type="FunFam" id="3.30.740.10:FF:000005">
    <property type="entry name" value="Dynein light chain"/>
    <property type="match status" value="1"/>
</dbReference>
<keyword evidence="8" id="KW-0963">Cytoplasm</keyword>
<keyword evidence="15" id="KW-0206">Cytoskeleton</keyword>
<dbReference type="InterPro" id="IPR037177">
    <property type="entry name" value="DLC_sf"/>
</dbReference>
<dbReference type="SMART" id="SM01375">
    <property type="entry name" value="Dynein_light"/>
    <property type="match status" value="1"/>
</dbReference>
<dbReference type="Gene3D" id="3.30.740.10">
    <property type="entry name" value="Protein Inhibitor Of Neuronal Nitric Oxide Synthase"/>
    <property type="match status" value="1"/>
</dbReference>
<sequence>MELSRSTAKAKRACADKGYVADPFASLLCEGDAAGDPLLHRGYYARHRAVDAALRSFVRLHPRGQIVALGAGLDGSFWRLKATGCECAYFEVDSDLVVAEKQRLIRNHPILIEAVGQYAAGVSGAEDDRGSYRLIGGDLRDMSTVASALEREGLDATKPTLVLCECVLAYLDSDRGDSVIAWARATFVDVFVVCYDVVKTSKAFAKVMLDNFRARGAPLLGAAESLEDVEKRFGAFASRNVRDMRRVYDALIAAAPDELKRISTLEIFDDPDQFALIMSHYCLVFAASGACVPLVGACSVDEHGEMKQEAYNLAAYAVEQFVTEMEISKHIKAQFDEKYGPTWHCIVGSDFKLQCTHEAKHFIFFYHGKTAVALYKCG</sequence>
<evidence type="ECO:0000256" key="2">
    <source>
        <dbReference type="ARBA" id="ARBA00004123"/>
    </source>
</evidence>
<dbReference type="OrthoDB" id="203237at2759"/>
<proteinExistence type="inferred from homology"/>
<dbReference type="GO" id="GO:0007017">
    <property type="term" value="P:microtubule-based process"/>
    <property type="evidence" value="ECO:0007669"/>
    <property type="project" value="InterPro"/>
</dbReference>
<protein>
    <recommendedName>
        <fullName evidence="6">Dynein light chain 1, cytoplasmic</fullName>
        <ecNumber evidence="5">2.1.1.233</ecNumber>
    </recommendedName>
    <alternativeName>
        <fullName evidence="17">[Phosphatase 2A protein]-leucine-carboxy methyltransferase 1</fullName>
    </alternativeName>
</protein>
<dbReference type="GO" id="GO:0005874">
    <property type="term" value="C:microtubule"/>
    <property type="evidence" value="ECO:0007669"/>
    <property type="project" value="UniProtKB-KW"/>
</dbReference>
<dbReference type="InterPro" id="IPR029063">
    <property type="entry name" value="SAM-dependent_MTases_sf"/>
</dbReference>
<dbReference type="Pfam" id="PF01221">
    <property type="entry name" value="Dynein_light"/>
    <property type="match status" value="1"/>
</dbReference>
<reference evidence="18" key="1">
    <citation type="submission" date="2021-11" db="EMBL/GenBank/DDBJ databases">
        <authorList>
            <consortium name="Genoscope - CEA"/>
            <person name="William W."/>
        </authorList>
    </citation>
    <scope>NUCLEOTIDE SEQUENCE</scope>
</reference>
<keyword evidence="19" id="KW-1185">Reference proteome</keyword>
<dbReference type="GO" id="GO:0032259">
    <property type="term" value="P:methylation"/>
    <property type="evidence" value="ECO:0007669"/>
    <property type="project" value="UniProtKB-KW"/>
</dbReference>
<dbReference type="Proteomes" id="UP000789595">
    <property type="component" value="Unassembled WGS sequence"/>
</dbReference>
<dbReference type="GO" id="GO:0051028">
    <property type="term" value="P:mRNA transport"/>
    <property type="evidence" value="ECO:0007669"/>
    <property type="project" value="UniProtKB-KW"/>
</dbReference>
<comment type="caution">
    <text evidence="18">The sequence shown here is derived from an EMBL/GenBank/DDBJ whole genome shotgun (WGS) entry which is preliminary data.</text>
</comment>
<evidence type="ECO:0000256" key="17">
    <source>
        <dbReference type="ARBA" id="ARBA00032526"/>
    </source>
</evidence>
<dbReference type="Pfam" id="PF04072">
    <property type="entry name" value="LCM"/>
    <property type="match status" value="1"/>
</dbReference>
<evidence type="ECO:0000256" key="8">
    <source>
        <dbReference type="ARBA" id="ARBA00022490"/>
    </source>
</evidence>
<dbReference type="InterPro" id="IPR007213">
    <property type="entry name" value="Ppm1/Ppm2/Tcmp"/>
</dbReference>
<evidence type="ECO:0000256" key="9">
    <source>
        <dbReference type="ARBA" id="ARBA00022603"/>
    </source>
</evidence>
<evidence type="ECO:0000256" key="3">
    <source>
        <dbReference type="ARBA" id="ARBA00004245"/>
    </source>
</evidence>
<name>A0A8J2SHI5_9STRA</name>
<evidence type="ECO:0000256" key="13">
    <source>
        <dbReference type="ARBA" id="ARBA00022816"/>
    </source>
</evidence>
<keyword evidence="14" id="KW-0653">Protein transport</keyword>
<evidence type="ECO:0000256" key="1">
    <source>
        <dbReference type="ARBA" id="ARBA00000724"/>
    </source>
</evidence>
<organism evidence="18 19">
    <name type="scientific">Pelagomonas calceolata</name>
    <dbReference type="NCBI Taxonomy" id="35677"/>
    <lineage>
        <taxon>Eukaryota</taxon>
        <taxon>Sar</taxon>
        <taxon>Stramenopiles</taxon>
        <taxon>Ochrophyta</taxon>
        <taxon>Pelagophyceae</taxon>
        <taxon>Pelagomonadales</taxon>
        <taxon>Pelagomonadaceae</taxon>
        <taxon>Pelagomonas</taxon>
    </lineage>
</organism>
<dbReference type="GO" id="GO:0018423">
    <property type="term" value="F:protein C-terminal leucine carboxyl O-methyltransferase activity"/>
    <property type="evidence" value="ECO:0007669"/>
    <property type="project" value="UniProtKB-EC"/>
</dbReference>
<evidence type="ECO:0000256" key="4">
    <source>
        <dbReference type="ARBA" id="ARBA00010703"/>
    </source>
</evidence>